<evidence type="ECO:0000313" key="2">
    <source>
        <dbReference type="EMBL" id="KAG2501139.1"/>
    </source>
</evidence>
<sequence length="264" mass="28616">MGNANGTLVNKSHSPIVVQTFNQVDRVHWIHKSEYTVPPGARTQVEAAADFWGLWVKIKHPLESTPAIFICNGQVREYAPPPAEVVRAEVKLHELCVFKGGSDVSRTFKVKHGFKSDMRRETINEYSNIIKAAATQQAALNAETTLRGRVAVFSTEHEYGETEDTITVSAKTPAYVYLVKADICLDVGNIELWSPTVIQSPTPLLPSSESCVPDSPQLSGPKSWPGPLWKSGGAVAVAAAAAVAVAGFGRLALSGRGRSQRRVR</sequence>
<gene>
    <name evidence="2" type="ORF">HYH03_000956</name>
</gene>
<keyword evidence="1" id="KW-0472">Membrane</keyword>
<keyword evidence="1" id="KW-0812">Transmembrane</keyword>
<accession>A0A835YNV0</accession>
<dbReference type="AlphaFoldDB" id="A0A835YNV0"/>
<dbReference type="Proteomes" id="UP000612055">
    <property type="component" value="Unassembled WGS sequence"/>
</dbReference>
<evidence type="ECO:0000256" key="1">
    <source>
        <dbReference type="SAM" id="Phobius"/>
    </source>
</evidence>
<organism evidence="2 3">
    <name type="scientific">Edaphochlamys debaryana</name>
    <dbReference type="NCBI Taxonomy" id="47281"/>
    <lineage>
        <taxon>Eukaryota</taxon>
        <taxon>Viridiplantae</taxon>
        <taxon>Chlorophyta</taxon>
        <taxon>core chlorophytes</taxon>
        <taxon>Chlorophyceae</taxon>
        <taxon>CS clade</taxon>
        <taxon>Chlamydomonadales</taxon>
        <taxon>Chlamydomonadales incertae sedis</taxon>
        <taxon>Edaphochlamys</taxon>
    </lineage>
</organism>
<protein>
    <submittedName>
        <fullName evidence="2">Uncharacterized protein</fullName>
    </submittedName>
</protein>
<name>A0A835YNV0_9CHLO</name>
<keyword evidence="3" id="KW-1185">Reference proteome</keyword>
<proteinExistence type="predicted"/>
<comment type="caution">
    <text evidence="2">The sequence shown here is derived from an EMBL/GenBank/DDBJ whole genome shotgun (WGS) entry which is preliminary data.</text>
</comment>
<dbReference type="EMBL" id="JAEHOE010000002">
    <property type="protein sequence ID" value="KAG2501139.1"/>
    <property type="molecule type" value="Genomic_DNA"/>
</dbReference>
<keyword evidence="1" id="KW-1133">Transmembrane helix</keyword>
<reference evidence="2" key="1">
    <citation type="journal article" date="2020" name="bioRxiv">
        <title>Comparative genomics of Chlamydomonas.</title>
        <authorList>
            <person name="Craig R.J."/>
            <person name="Hasan A.R."/>
            <person name="Ness R.W."/>
            <person name="Keightley P.D."/>
        </authorList>
    </citation>
    <scope>NUCLEOTIDE SEQUENCE</scope>
    <source>
        <strain evidence="2">CCAP 11/70</strain>
    </source>
</reference>
<evidence type="ECO:0000313" key="3">
    <source>
        <dbReference type="Proteomes" id="UP000612055"/>
    </source>
</evidence>
<feature type="transmembrane region" description="Helical" evidence="1">
    <location>
        <begin position="232"/>
        <end position="253"/>
    </location>
</feature>